<dbReference type="InterPro" id="IPR014721">
    <property type="entry name" value="Ribsml_uS5_D2-typ_fold_subgr"/>
</dbReference>
<dbReference type="InterPro" id="IPR020568">
    <property type="entry name" value="Ribosomal_Su5_D2-typ_SF"/>
</dbReference>
<accession>A0ABW0EUC6</accession>
<proteinExistence type="predicted"/>
<feature type="region of interest" description="Disordered" evidence="1">
    <location>
        <begin position="580"/>
        <end position="600"/>
    </location>
</feature>
<gene>
    <name evidence="3" type="ORF">ACFPM7_27985</name>
</gene>
<dbReference type="SUPFAM" id="SSF52540">
    <property type="entry name" value="P-loop containing nucleoside triphosphate hydrolases"/>
    <property type="match status" value="1"/>
</dbReference>
<dbReference type="PANTHER" id="PTHR32039">
    <property type="entry name" value="MAGNESIUM-CHELATASE SUBUNIT CHLI"/>
    <property type="match status" value="1"/>
</dbReference>
<dbReference type="SUPFAM" id="SSF54211">
    <property type="entry name" value="Ribosomal protein S5 domain 2-like"/>
    <property type="match status" value="1"/>
</dbReference>
<name>A0ABW0EUC6_9PSEU</name>
<dbReference type="EMBL" id="JBHSKF010000019">
    <property type="protein sequence ID" value="MFC5290907.1"/>
    <property type="molecule type" value="Genomic_DNA"/>
</dbReference>
<dbReference type="InterPro" id="IPR027417">
    <property type="entry name" value="P-loop_NTPase"/>
</dbReference>
<dbReference type="Proteomes" id="UP001596157">
    <property type="component" value="Unassembled WGS sequence"/>
</dbReference>
<evidence type="ECO:0000259" key="2">
    <source>
        <dbReference type="SMART" id="SM00382"/>
    </source>
</evidence>
<dbReference type="SMART" id="SM00382">
    <property type="entry name" value="AAA"/>
    <property type="match status" value="1"/>
</dbReference>
<dbReference type="PANTHER" id="PTHR32039:SF7">
    <property type="entry name" value="COMPETENCE PROTEIN COMM"/>
    <property type="match status" value="1"/>
</dbReference>
<comment type="caution">
    <text evidence="3">The sequence shown here is derived from an EMBL/GenBank/DDBJ whole genome shotgun (WGS) entry which is preliminary data.</text>
</comment>
<dbReference type="InterPro" id="IPR003593">
    <property type="entry name" value="AAA+_ATPase"/>
</dbReference>
<evidence type="ECO:0000313" key="3">
    <source>
        <dbReference type="EMBL" id="MFC5290907.1"/>
    </source>
</evidence>
<dbReference type="Gene3D" id="3.40.50.300">
    <property type="entry name" value="P-loop containing nucleotide triphosphate hydrolases"/>
    <property type="match status" value="1"/>
</dbReference>
<dbReference type="Pfam" id="PF13541">
    <property type="entry name" value="ChlI"/>
    <property type="match status" value="1"/>
</dbReference>
<dbReference type="Pfam" id="PF01078">
    <property type="entry name" value="Mg_chelatase"/>
    <property type="match status" value="1"/>
</dbReference>
<evidence type="ECO:0000256" key="1">
    <source>
        <dbReference type="SAM" id="MobiDB-lite"/>
    </source>
</evidence>
<evidence type="ECO:0000313" key="4">
    <source>
        <dbReference type="Proteomes" id="UP001596157"/>
    </source>
</evidence>
<feature type="domain" description="AAA+ ATPase" evidence="2">
    <location>
        <begin position="211"/>
        <end position="347"/>
    </location>
</feature>
<keyword evidence="4" id="KW-1185">Reference proteome</keyword>
<sequence length="656" mass="68361">MGLTRVWSVALMGVDGIPVEIEADIGGGKPRTHIVGLPDAALNEAKDRVRAATRNSGLPWPDQSITLALSPAALPKGGSGYDLALAVAVQTADSPAEARPLAGTAFLGELALDGRLRPIRGVLPCLLAARRAGLTRAIVPTQVLPEAQLVSGLEIYGADTLAAVLRWVRGTDGELHQDAEVPTPPPGEVLDLADVVGQTEGKWALEVAAAGGHNLLFVGPPGAGKSMLARRLPGILPALTQEQALDVTAIHSVVGSLTPDNPLITTPPFVAPHHTTSVVALTGGGVGLAKPGALSRAHRGVLFLDEVCELLSTLGACPIVPDQGYFRRSTSCVRRRVGRHTAIGQPDQGQCHPPRSGLNPCRGLLRGGRQSSAGRWLGSSPDAKRLVDPVHQFTYLLHVGVGVAGVDELPQGVVNPVRSNRSHRRQSLVAKRHGFVRVVAGHDQRGQVGGGQCFAARVAVGELGDRGFQPLTGGMVVATIQRQVKQRSSSVPIKMGTLVVGDPLRLISRDDGSEQRLSLIDGSSAVASTMCAHKSQRTGMPGVHHRANLGAESVGANQRHLGEAQGVVGAALVHGQVGESGKRFGSHRPVPGFSSAASSETKGSLSLRVQSSVEAHASGGVSQFSNGREKVAAHWVAGERALRQLGRGRQLRDNGA</sequence>
<dbReference type="InterPro" id="IPR045006">
    <property type="entry name" value="CHLI-like"/>
</dbReference>
<dbReference type="InterPro" id="IPR000523">
    <property type="entry name" value="Mg_chelatse_chII-like_cat_dom"/>
</dbReference>
<dbReference type="RefSeq" id="WP_378250806.1">
    <property type="nucleotide sequence ID" value="NZ_JBHSKF010000019.1"/>
</dbReference>
<organism evidence="3 4">
    <name type="scientific">Actinokineospora guangxiensis</name>
    <dbReference type="NCBI Taxonomy" id="1490288"/>
    <lineage>
        <taxon>Bacteria</taxon>
        <taxon>Bacillati</taxon>
        <taxon>Actinomycetota</taxon>
        <taxon>Actinomycetes</taxon>
        <taxon>Pseudonocardiales</taxon>
        <taxon>Pseudonocardiaceae</taxon>
        <taxon>Actinokineospora</taxon>
    </lineage>
</organism>
<reference evidence="4" key="1">
    <citation type="journal article" date="2019" name="Int. J. Syst. Evol. Microbiol.">
        <title>The Global Catalogue of Microorganisms (GCM) 10K type strain sequencing project: providing services to taxonomists for standard genome sequencing and annotation.</title>
        <authorList>
            <consortium name="The Broad Institute Genomics Platform"/>
            <consortium name="The Broad Institute Genome Sequencing Center for Infectious Disease"/>
            <person name="Wu L."/>
            <person name="Ma J."/>
        </authorList>
    </citation>
    <scope>NUCLEOTIDE SEQUENCE [LARGE SCALE GENOMIC DNA]</scope>
    <source>
        <strain evidence="4">CCUG 59778</strain>
    </source>
</reference>
<protein>
    <submittedName>
        <fullName evidence="3">YifB family Mg chelatase-like AAA ATPase</fullName>
    </submittedName>
</protein>
<dbReference type="Gene3D" id="3.30.230.10">
    <property type="match status" value="1"/>
</dbReference>